<protein>
    <submittedName>
        <fullName evidence="2">IrrE N-terminal-like domain</fullName>
    </submittedName>
</protein>
<dbReference type="InterPro" id="IPR010359">
    <property type="entry name" value="IrrE_HExxH"/>
</dbReference>
<reference evidence="2" key="1">
    <citation type="journal article" date="2021" name="Proc. Natl. Acad. Sci. U.S.A.">
        <title>A Catalog of Tens of Thousands of Viruses from Human Metagenomes Reveals Hidden Associations with Chronic Diseases.</title>
        <authorList>
            <person name="Tisza M.J."/>
            <person name="Buck C.B."/>
        </authorList>
    </citation>
    <scope>NUCLEOTIDE SEQUENCE</scope>
    <source>
        <strain evidence="2">Ct1NJ1</strain>
    </source>
</reference>
<proteinExistence type="predicted"/>
<evidence type="ECO:0000313" key="2">
    <source>
        <dbReference type="EMBL" id="DAE91825.1"/>
    </source>
</evidence>
<dbReference type="Gene3D" id="1.10.10.2910">
    <property type="match status" value="1"/>
</dbReference>
<organism evidence="2">
    <name type="scientific">Siphoviridae sp. ct1NJ1</name>
    <dbReference type="NCBI Taxonomy" id="2827557"/>
    <lineage>
        <taxon>Viruses</taxon>
        <taxon>Duplodnaviria</taxon>
        <taxon>Heunggongvirae</taxon>
        <taxon>Uroviricota</taxon>
        <taxon>Caudoviricetes</taxon>
    </lineage>
</organism>
<dbReference type="EMBL" id="BK057790">
    <property type="protein sequence ID" value="DAE91825.1"/>
    <property type="molecule type" value="Genomic_DNA"/>
</dbReference>
<feature type="domain" description="IrrE N-terminal-like" evidence="1">
    <location>
        <begin position="2"/>
        <end position="57"/>
    </location>
</feature>
<dbReference type="Pfam" id="PF06114">
    <property type="entry name" value="Peptidase_M78"/>
    <property type="match status" value="1"/>
</dbReference>
<name>A0A8S5RRC4_9CAUD</name>
<sequence length="88" mass="10011">MNVTLLYAELKPSQTAVVRENEDGSYTILINKNKCPERQIQGVLHELAHIKNDDFSNDLHADMVESLLHNATPCPRVAEDVEFYCRVV</sequence>
<accession>A0A8S5RRC4</accession>
<evidence type="ECO:0000259" key="1">
    <source>
        <dbReference type="Pfam" id="PF06114"/>
    </source>
</evidence>